<dbReference type="Gene3D" id="3.40.50.150">
    <property type="entry name" value="Vaccinia Virus protein VP39"/>
    <property type="match status" value="1"/>
</dbReference>
<protein>
    <submittedName>
        <fullName evidence="2">Class I SAM-dependent methyltransferase</fullName>
    </submittedName>
</protein>
<dbReference type="GO" id="GO:0032259">
    <property type="term" value="P:methylation"/>
    <property type="evidence" value="ECO:0007669"/>
    <property type="project" value="UniProtKB-KW"/>
</dbReference>
<evidence type="ECO:0000313" key="3">
    <source>
        <dbReference type="Proteomes" id="UP000306229"/>
    </source>
</evidence>
<dbReference type="RefSeq" id="WP_138948484.1">
    <property type="nucleotide sequence ID" value="NZ_CP040749.1"/>
</dbReference>
<dbReference type="PANTHER" id="PTHR12843:SF5">
    <property type="entry name" value="EEF1A LYSINE METHYLTRANSFERASE 2"/>
    <property type="match status" value="1"/>
</dbReference>
<proteinExistence type="predicted"/>
<sequence>MKLDRKKHWETVYETKNPDQVSWTQETPKSSLEFIQSFGLNKTARIIDVGGGDSKLVDCLLDEGFENITVLDISAKSLEKAKNRLGKKADKVTWIVSDILEFEPNGTFDVWHDRANFHFLTTTDQIEKYIKTARQSVSRFMAIGNFSQNGPEKCSGLEIKQYSQEELTLEFRDGFEKMKCMTEDHLTPFGTKQNFLFCSFKRQ</sequence>
<keyword evidence="3" id="KW-1185">Reference proteome</keyword>
<dbReference type="Proteomes" id="UP000306229">
    <property type="component" value="Chromosome"/>
</dbReference>
<accession>A0A5B7TSD1</accession>
<keyword evidence="2" id="KW-0489">Methyltransferase</keyword>
<dbReference type="SUPFAM" id="SSF53335">
    <property type="entry name" value="S-adenosyl-L-methionine-dependent methyltransferases"/>
    <property type="match status" value="1"/>
</dbReference>
<dbReference type="EMBL" id="CP040749">
    <property type="protein sequence ID" value="QCX37552.1"/>
    <property type="molecule type" value="Genomic_DNA"/>
</dbReference>
<dbReference type="PANTHER" id="PTHR12843">
    <property type="entry name" value="PROTEIN-LYSINE N-METHYLTRANSFERASE METTL10"/>
    <property type="match status" value="1"/>
</dbReference>
<organism evidence="2 3">
    <name type="scientific">Aureibaculum algae</name>
    <dbReference type="NCBI Taxonomy" id="2584122"/>
    <lineage>
        <taxon>Bacteria</taxon>
        <taxon>Pseudomonadati</taxon>
        <taxon>Bacteroidota</taxon>
        <taxon>Flavobacteriia</taxon>
        <taxon>Flavobacteriales</taxon>
        <taxon>Flavobacteriaceae</taxon>
        <taxon>Aureibaculum</taxon>
    </lineage>
</organism>
<dbReference type="Pfam" id="PF13649">
    <property type="entry name" value="Methyltransf_25"/>
    <property type="match status" value="1"/>
</dbReference>
<evidence type="ECO:0000259" key="1">
    <source>
        <dbReference type="Pfam" id="PF13649"/>
    </source>
</evidence>
<dbReference type="KEGG" id="fbe:FF125_03540"/>
<evidence type="ECO:0000313" key="2">
    <source>
        <dbReference type="EMBL" id="QCX37552.1"/>
    </source>
</evidence>
<dbReference type="InterPro" id="IPR029063">
    <property type="entry name" value="SAM-dependent_MTases_sf"/>
</dbReference>
<feature type="domain" description="Methyltransferase" evidence="1">
    <location>
        <begin position="46"/>
        <end position="135"/>
    </location>
</feature>
<gene>
    <name evidence="2" type="ORF">FF125_03540</name>
</gene>
<dbReference type="GO" id="GO:0008168">
    <property type="term" value="F:methyltransferase activity"/>
    <property type="evidence" value="ECO:0007669"/>
    <property type="project" value="UniProtKB-KW"/>
</dbReference>
<name>A0A5B7TSD1_9FLAO</name>
<dbReference type="AlphaFoldDB" id="A0A5B7TSD1"/>
<keyword evidence="2" id="KW-0808">Transferase</keyword>
<dbReference type="OrthoDB" id="9788660at2"/>
<reference evidence="2 3" key="1">
    <citation type="submission" date="2019-05" db="EMBL/GenBank/DDBJ databases">
        <title>Algicella ahnfeltiae gen. nov., sp. nov., a novel marine bacterium of the family Flavobacteriaceae isolated from a red alga.</title>
        <authorList>
            <person name="Nedashkovskaya O.I."/>
            <person name="Kukhlevskiy A.D."/>
            <person name="Kim S.-G."/>
            <person name="Zhukova N.V."/>
            <person name="Mikhailov V.V."/>
        </authorList>
    </citation>
    <scope>NUCLEOTIDE SEQUENCE [LARGE SCALE GENOMIC DNA]</scope>
    <source>
        <strain evidence="2 3">10Alg115</strain>
    </source>
</reference>
<dbReference type="InterPro" id="IPR041698">
    <property type="entry name" value="Methyltransf_25"/>
</dbReference>